<comment type="caution">
    <text evidence="1">The sequence shown here is derived from an EMBL/GenBank/DDBJ whole genome shotgun (WGS) entry which is preliminary data.</text>
</comment>
<evidence type="ECO:0000313" key="2">
    <source>
        <dbReference type="Proteomes" id="UP001521150"/>
    </source>
</evidence>
<gene>
    <name evidence="1" type="ORF">LWC34_04040</name>
</gene>
<accession>A0ABS8Z5U3</accession>
<sequence length="144" mass="15641">MSETSAVFGVAKDCYGNRVFGMIGTAAYRDLITVPSGFLPRQRYRAADSIAGAVREASTLPGLLTNGLLVTAREAFTSDCAVVGRRHDCRGVRRDRNDRAAQDSPVGRFGIDVGPGELLIILYYLVPPARDTVVHSRRTIWEGA</sequence>
<dbReference type="EMBL" id="JAJVCN010000001">
    <property type="protein sequence ID" value="MCE7002006.1"/>
    <property type="molecule type" value="Genomic_DNA"/>
</dbReference>
<reference evidence="1 2" key="1">
    <citation type="submission" date="2021-12" db="EMBL/GenBank/DDBJ databases">
        <title>Genome sequence of Kibdelosporangium philippinense ATCC 49844.</title>
        <authorList>
            <person name="Fedorov E.A."/>
            <person name="Omeragic M."/>
            <person name="Shalygina K.F."/>
            <person name="Maclea K.S."/>
        </authorList>
    </citation>
    <scope>NUCLEOTIDE SEQUENCE [LARGE SCALE GENOMIC DNA]</scope>
    <source>
        <strain evidence="1 2">ATCC 49844</strain>
    </source>
</reference>
<dbReference type="Proteomes" id="UP001521150">
    <property type="component" value="Unassembled WGS sequence"/>
</dbReference>
<evidence type="ECO:0000313" key="1">
    <source>
        <dbReference type="EMBL" id="MCE7002006.1"/>
    </source>
</evidence>
<dbReference type="RefSeq" id="WP_233723045.1">
    <property type="nucleotide sequence ID" value="NZ_JAJVCN010000001.1"/>
</dbReference>
<keyword evidence="2" id="KW-1185">Reference proteome</keyword>
<protein>
    <submittedName>
        <fullName evidence="1">Uncharacterized protein</fullName>
    </submittedName>
</protein>
<organism evidence="1 2">
    <name type="scientific">Kibdelosporangium philippinense</name>
    <dbReference type="NCBI Taxonomy" id="211113"/>
    <lineage>
        <taxon>Bacteria</taxon>
        <taxon>Bacillati</taxon>
        <taxon>Actinomycetota</taxon>
        <taxon>Actinomycetes</taxon>
        <taxon>Pseudonocardiales</taxon>
        <taxon>Pseudonocardiaceae</taxon>
        <taxon>Kibdelosporangium</taxon>
    </lineage>
</organism>
<proteinExistence type="predicted"/>
<name>A0ABS8Z5U3_9PSEU</name>